<protein>
    <recommendedName>
        <fullName evidence="10">PTTG1 interacting protein</fullName>
    </recommendedName>
</protein>
<evidence type="ECO:0000256" key="3">
    <source>
        <dbReference type="ARBA" id="ARBA00022729"/>
    </source>
</evidence>
<reference evidence="8" key="2">
    <citation type="submission" date="2025-08" db="UniProtKB">
        <authorList>
            <consortium name="Ensembl"/>
        </authorList>
    </citation>
    <scope>IDENTIFICATION</scope>
</reference>
<evidence type="ECO:0000256" key="1">
    <source>
        <dbReference type="ARBA" id="ARBA00004479"/>
    </source>
</evidence>
<evidence type="ECO:0000256" key="4">
    <source>
        <dbReference type="ARBA" id="ARBA00022989"/>
    </source>
</evidence>
<accession>A0A673SXJ5</accession>
<dbReference type="GO" id="GO:0005737">
    <property type="term" value="C:cytoplasm"/>
    <property type="evidence" value="ECO:0007669"/>
    <property type="project" value="TreeGrafter"/>
</dbReference>
<dbReference type="GO" id="GO:0005634">
    <property type="term" value="C:nucleus"/>
    <property type="evidence" value="ECO:0007669"/>
    <property type="project" value="TreeGrafter"/>
</dbReference>
<reference evidence="8 9" key="1">
    <citation type="submission" date="2019-05" db="EMBL/GenBank/DDBJ databases">
        <title>A Chromosome-scale Meerkat (S. suricatta) Genome Assembly.</title>
        <authorList>
            <person name="Dudchenko O."/>
            <person name="Lieberman Aiden E."/>
            <person name="Tung J."/>
            <person name="Barreiro L.B."/>
            <person name="Clutton-Brock T.H."/>
        </authorList>
    </citation>
    <scope>NUCLEOTIDE SEQUENCE [LARGE SCALE GENOMIC DNA]</scope>
</reference>
<dbReference type="PANTHER" id="PTHR15191:SF14">
    <property type="entry name" value="PITUITARY TUMOR-TRANSFORMING GENE 1 PROTEIN-INTERACTING PROTEIN"/>
    <property type="match status" value="1"/>
</dbReference>
<keyword evidence="9" id="KW-1185">Reference proteome</keyword>
<evidence type="ECO:0000256" key="5">
    <source>
        <dbReference type="ARBA" id="ARBA00023136"/>
    </source>
</evidence>
<feature type="transmembrane region" description="Helical" evidence="7">
    <location>
        <begin position="120"/>
        <end position="145"/>
    </location>
</feature>
<keyword evidence="4 7" id="KW-1133">Transmembrane helix</keyword>
<dbReference type="PANTHER" id="PTHR15191">
    <property type="entry name" value="PROTEIN CBG20567"/>
    <property type="match status" value="1"/>
</dbReference>
<feature type="region of interest" description="Disordered" evidence="6">
    <location>
        <begin position="154"/>
        <end position="182"/>
    </location>
</feature>
<organism evidence="8 9">
    <name type="scientific">Suricata suricatta</name>
    <name type="common">Meerkat</name>
    <dbReference type="NCBI Taxonomy" id="37032"/>
    <lineage>
        <taxon>Eukaryota</taxon>
        <taxon>Metazoa</taxon>
        <taxon>Chordata</taxon>
        <taxon>Craniata</taxon>
        <taxon>Vertebrata</taxon>
        <taxon>Euteleostomi</taxon>
        <taxon>Mammalia</taxon>
        <taxon>Eutheria</taxon>
        <taxon>Laurasiatheria</taxon>
        <taxon>Carnivora</taxon>
        <taxon>Feliformia</taxon>
        <taxon>Herpestidae</taxon>
        <taxon>Suricata</taxon>
    </lineage>
</organism>
<evidence type="ECO:0000313" key="8">
    <source>
        <dbReference type="Ensembl" id="ENSSSUP00005001940.1"/>
    </source>
</evidence>
<proteinExistence type="predicted"/>
<dbReference type="GO" id="GO:0016020">
    <property type="term" value="C:membrane"/>
    <property type="evidence" value="ECO:0007669"/>
    <property type="project" value="UniProtKB-SubCell"/>
</dbReference>
<keyword evidence="5 7" id="KW-0472">Membrane</keyword>
<dbReference type="Proteomes" id="UP000472268">
    <property type="component" value="Chromosome 5"/>
</dbReference>
<evidence type="ECO:0008006" key="10">
    <source>
        <dbReference type="Google" id="ProtNLM"/>
    </source>
</evidence>
<evidence type="ECO:0000256" key="6">
    <source>
        <dbReference type="SAM" id="MobiDB-lite"/>
    </source>
</evidence>
<evidence type="ECO:0000256" key="2">
    <source>
        <dbReference type="ARBA" id="ARBA00022692"/>
    </source>
</evidence>
<evidence type="ECO:0000313" key="9">
    <source>
        <dbReference type="Proteomes" id="UP000472268"/>
    </source>
</evidence>
<dbReference type="Ensembl" id="ENSSSUT00005002253.1">
    <property type="protein sequence ID" value="ENSSSUP00005001940.1"/>
    <property type="gene ID" value="ENSSSUG00005001324.1"/>
</dbReference>
<keyword evidence="3" id="KW-0732">Signal</keyword>
<dbReference type="InterPro" id="IPR052304">
    <property type="entry name" value="PTTG1IP"/>
</dbReference>
<name>A0A673SXJ5_SURSU</name>
<dbReference type="AlphaFoldDB" id="A0A673SXJ5"/>
<reference evidence="8" key="3">
    <citation type="submission" date="2025-09" db="UniProtKB">
        <authorList>
            <consortium name="Ensembl"/>
        </authorList>
    </citation>
    <scope>IDENTIFICATION</scope>
</reference>
<sequence>MPLVHGSRSSPLKAPPLSLGTLPAPLCGERCAWAVRVLPGAPRSMAGKPVLPSCPLEAGGPERLLVSVAQLGPWAPPWPPGRAFRRLVPMTCLSFPCSLFPEHEQDLRGVPEERLLNFEALIITMSVVGGVVLLAVAVCCCACCCRRKRSRKPDKEEEKAARAREERRVRQEERRAEMKSRHDEIRKKYGLFKEENPYARFENN</sequence>
<evidence type="ECO:0000256" key="7">
    <source>
        <dbReference type="SAM" id="Phobius"/>
    </source>
</evidence>
<comment type="subcellular location">
    <subcellularLocation>
        <location evidence="1">Membrane</location>
        <topology evidence="1">Single-pass type I membrane protein</topology>
    </subcellularLocation>
</comment>
<keyword evidence="2 7" id="KW-0812">Transmembrane</keyword>
<dbReference type="GO" id="GO:0006606">
    <property type="term" value="P:protein import into nucleus"/>
    <property type="evidence" value="ECO:0007669"/>
    <property type="project" value="TreeGrafter"/>
</dbReference>